<evidence type="ECO:0000313" key="2">
    <source>
        <dbReference type="Proteomes" id="UP000663124"/>
    </source>
</evidence>
<dbReference type="PROSITE" id="PS51257">
    <property type="entry name" value="PROKAR_LIPOPROTEIN"/>
    <property type="match status" value="1"/>
</dbReference>
<evidence type="ECO:0008006" key="3">
    <source>
        <dbReference type="Google" id="ProtNLM"/>
    </source>
</evidence>
<dbReference type="Proteomes" id="UP000663124">
    <property type="component" value="Chromosome 1"/>
</dbReference>
<sequence>MIVKIIRTILYYNIISLFLGCINIDTGIDVAVSPSGIDTNRVVNSSEFYTYAMQAYTEKMYFCGFTDADIEADSAFPLSIFVLGGDFNGLGGDPLSTFSFALYYTDYYLKRSMHDCGKAIMATPCQASGAQQAEAIHLSFLTSCIPEKVVFTKKGDGSWK</sequence>
<name>A0AAP9W8V4_LEPIR</name>
<reference evidence="1" key="1">
    <citation type="submission" date="2019-09" db="EMBL/GenBank/DDBJ databases">
        <title>Comparative Genomics of Leptospira interrogans Reveals Genome Plasticity - A Common Adaptive Strategy for Survival in Various Hosts.</title>
        <authorList>
            <person name="Ramli S.R."/>
            <person name="Bunk B."/>
            <person name="Goris M."/>
            <person name="Bhuju S."/>
            <person name="Jarek M."/>
            <person name="Sproer C."/>
            <person name="Mustakim S."/>
            <person name="Strommenger B."/>
            <person name="Pessler F."/>
        </authorList>
    </citation>
    <scope>NUCLEOTIDE SEQUENCE</scope>
    <source>
        <strain evidence="1">782</strain>
    </source>
</reference>
<dbReference type="AlphaFoldDB" id="A0AAP9W8V4"/>
<evidence type="ECO:0000313" key="1">
    <source>
        <dbReference type="EMBL" id="QOI41595.1"/>
    </source>
</evidence>
<dbReference type="RefSeq" id="WP_017857725.1">
    <property type="nucleotide sequence ID" value="NZ_CP043884.1"/>
</dbReference>
<proteinExistence type="predicted"/>
<gene>
    <name evidence="1" type="ORF">Lepto782_04390</name>
</gene>
<protein>
    <recommendedName>
        <fullName evidence="3">Lipoprotein</fullName>
    </recommendedName>
</protein>
<accession>A0AAP9W8V4</accession>
<dbReference type="EMBL" id="CP043884">
    <property type="protein sequence ID" value="QOI41595.1"/>
    <property type="molecule type" value="Genomic_DNA"/>
</dbReference>
<organism evidence="1 2">
    <name type="scientific">Leptospira interrogans serovar Canicola</name>
    <dbReference type="NCBI Taxonomy" id="211880"/>
    <lineage>
        <taxon>Bacteria</taxon>
        <taxon>Pseudomonadati</taxon>
        <taxon>Spirochaetota</taxon>
        <taxon>Spirochaetia</taxon>
        <taxon>Leptospirales</taxon>
        <taxon>Leptospiraceae</taxon>
        <taxon>Leptospira</taxon>
    </lineage>
</organism>